<dbReference type="EMBL" id="CAJNNW010009935">
    <property type="protein sequence ID" value="CAE8651497.1"/>
    <property type="molecule type" value="Genomic_DNA"/>
</dbReference>
<dbReference type="Proteomes" id="UP000654075">
    <property type="component" value="Unassembled WGS sequence"/>
</dbReference>
<sequence length="107" mass="11244">MVKLIPDMAGTKSKPNRKALEDGNDSDSGTDDDLDGSFLKEGAITGYLGGMSDLKKKIKTGKVDQSSGSESAPAVGAPGEANGTTQGEKKKKKKKRKEKSEKGAKEE</sequence>
<dbReference type="AlphaFoldDB" id="A0A813G5D7"/>
<evidence type="ECO:0000256" key="1">
    <source>
        <dbReference type="SAM" id="MobiDB-lite"/>
    </source>
</evidence>
<gene>
    <name evidence="2" type="ORF">PGLA1383_LOCUS35556</name>
    <name evidence="3" type="ORF">PGLA2088_LOCUS9083</name>
</gene>
<dbReference type="EMBL" id="CAJNNV010026328">
    <property type="protein sequence ID" value="CAE8617898.1"/>
    <property type="molecule type" value="Genomic_DNA"/>
</dbReference>
<evidence type="ECO:0000313" key="2">
    <source>
        <dbReference type="EMBL" id="CAE8617898.1"/>
    </source>
</evidence>
<evidence type="ECO:0000313" key="3">
    <source>
        <dbReference type="EMBL" id="CAE8651497.1"/>
    </source>
</evidence>
<feature type="compositionally biased region" description="Acidic residues" evidence="1">
    <location>
        <begin position="22"/>
        <end position="35"/>
    </location>
</feature>
<reference evidence="2" key="1">
    <citation type="submission" date="2021-02" db="EMBL/GenBank/DDBJ databases">
        <authorList>
            <person name="Dougan E. K."/>
            <person name="Rhodes N."/>
            <person name="Thang M."/>
            <person name="Chan C."/>
        </authorList>
    </citation>
    <scope>NUCLEOTIDE SEQUENCE</scope>
</reference>
<proteinExistence type="predicted"/>
<organism evidence="2 4">
    <name type="scientific">Polarella glacialis</name>
    <name type="common">Dinoflagellate</name>
    <dbReference type="NCBI Taxonomy" id="89957"/>
    <lineage>
        <taxon>Eukaryota</taxon>
        <taxon>Sar</taxon>
        <taxon>Alveolata</taxon>
        <taxon>Dinophyceae</taxon>
        <taxon>Suessiales</taxon>
        <taxon>Suessiaceae</taxon>
        <taxon>Polarella</taxon>
    </lineage>
</organism>
<dbReference type="Proteomes" id="UP000626109">
    <property type="component" value="Unassembled WGS sequence"/>
</dbReference>
<accession>A0A813G5D7</accession>
<name>A0A813G5D7_POLGL</name>
<feature type="region of interest" description="Disordered" evidence="1">
    <location>
        <begin position="1"/>
        <end position="38"/>
    </location>
</feature>
<protein>
    <submittedName>
        <fullName evidence="2">Uncharacterized protein</fullName>
    </submittedName>
</protein>
<feature type="region of interest" description="Disordered" evidence="1">
    <location>
        <begin position="59"/>
        <end position="107"/>
    </location>
</feature>
<evidence type="ECO:0000313" key="4">
    <source>
        <dbReference type="Proteomes" id="UP000654075"/>
    </source>
</evidence>
<keyword evidence="4" id="KW-1185">Reference proteome</keyword>
<comment type="caution">
    <text evidence="2">The sequence shown here is derived from an EMBL/GenBank/DDBJ whole genome shotgun (WGS) entry which is preliminary data.</text>
</comment>
<feature type="compositionally biased region" description="Basic and acidic residues" evidence="1">
    <location>
        <begin position="98"/>
        <end position="107"/>
    </location>
</feature>